<organism evidence="1 2">
    <name type="scientific">Aspergillus novofumigatus (strain IBT 16806)</name>
    <dbReference type="NCBI Taxonomy" id="1392255"/>
    <lineage>
        <taxon>Eukaryota</taxon>
        <taxon>Fungi</taxon>
        <taxon>Dikarya</taxon>
        <taxon>Ascomycota</taxon>
        <taxon>Pezizomycotina</taxon>
        <taxon>Eurotiomycetes</taxon>
        <taxon>Eurotiomycetidae</taxon>
        <taxon>Eurotiales</taxon>
        <taxon>Aspergillaceae</taxon>
        <taxon>Aspergillus</taxon>
        <taxon>Aspergillus subgen. Fumigati</taxon>
    </lineage>
</organism>
<keyword evidence="2" id="KW-1185">Reference proteome</keyword>
<dbReference type="EMBL" id="MSZS01000014">
    <property type="protein sequence ID" value="PKX88469.1"/>
    <property type="molecule type" value="Genomic_DNA"/>
</dbReference>
<dbReference type="GeneID" id="36533307"/>
<evidence type="ECO:0000313" key="1">
    <source>
        <dbReference type="EMBL" id="PKX88469.1"/>
    </source>
</evidence>
<name>A0A2I1BSW1_ASPN1</name>
<dbReference type="Proteomes" id="UP000234474">
    <property type="component" value="Unassembled WGS sequence"/>
</dbReference>
<sequence>MHDPPGTTIFDVAGGPERNTLARYPHMTQISHWCAFHEQPSFDVLELTGAVKNWNINATLCDSLFWSSGVFAHFCYVNICMQVAGLSLGAMLFIPPAIQCGARPVRIITSCTTLSQQSGKPGWQLCVSGCVNEALMPMAISDLFFVHQHGSMEGLFLMAILVDVEPD</sequence>
<gene>
    <name evidence="1" type="ORF">P174DRAFT_436142</name>
</gene>
<comment type="caution">
    <text evidence="1">The sequence shown here is derived from an EMBL/GenBank/DDBJ whole genome shotgun (WGS) entry which is preliminary data.</text>
</comment>
<proteinExistence type="predicted"/>
<dbReference type="VEuPathDB" id="FungiDB:P174DRAFT_436142"/>
<dbReference type="RefSeq" id="XP_024677064.1">
    <property type="nucleotide sequence ID" value="XM_024825982.1"/>
</dbReference>
<protein>
    <submittedName>
        <fullName evidence="1">Uncharacterized protein</fullName>
    </submittedName>
</protein>
<evidence type="ECO:0000313" key="2">
    <source>
        <dbReference type="Proteomes" id="UP000234474"/>
    </source>
</evidence>
<accession>A0A2I1BSW1</accession>
<dbReference type="AlphaFoldDB" id="A0A2I1BSW1"/>
<reference evidence="2" key="1">
    <citation type="journal article" date="2018" name="Proc. Natl. Acad. Sci. U.S.A.">
        <title>Linking secondary metabolites to gene clusters through genome sequencing of six diverse Aspergillus species.</title>
        <authorList>
            <person name="Kaerboelling I."/>
            <person name="Vesth T.C."/>
            <person name="Frisvad J.C."/>
            <person name="Nybo J.L."/>
            <person name="Theobald S."/>
            <person name="Kuo A."/>
            <person name="Bowyer P."/>
            <person name="Matsuda Y."/>
            <person name="Mondo S."/>
            <person name="Lyhne E.K."/>
            <person name="Kogle M.E."/>
            <person name="Clum A."/>
            <person name="Lipzen A."/>
            <person name="Salamov A."/>
            <person name="Ngan C.Y."/>
            <person name="Daum C."/>
            <person name="Chiniquy J."/>
            <person name="Barry K."/>
            <person name="LaButti K."/>
            <person name="Haridas S."/>
            <person name="Simmons B.A."/>
            <person name="Magnuson J.K."/>
            <person name="Mortensen U.H."/>
            <person name="Larsen T.O."/>
            <person name="Grigoriev I.V."/>
            <person name="Baker S.E."/>
            <person name="Andersen M.R."/>
        </authorList>
    </citation>
    <scope>NUCLEOTIDE SEQUENCE [LARGE SCALE GENOMIC DNA]</scope>
    <source>
        <strain evidence="2">IBT 16806</strain>
    </source>
</reference>